<accession>A0A0A9D206</accession>
<evidence type="ECO:0000313" key="2">
    <source>
        <dbReference type="EMBL" id="JAD79670.1"/>
    </source>
</evidence>
<dbReference type="GO" id="GO:0003677">
    <property type="term" value="F:DNA binding"/>
    <property type="evidence" value="ECO:0007669"/>
    <property type="project" value="InterPro"/>
</dbReference>
<dbReference type="AlphaFoldDB" id="A0A0A9D206"/>
<feature type="region of interest" description="Disordered" evidence="1">
    <location>
        <begin position="1"/>
        <end position="91"/>
    </location>
</feature>
<dbReference type="GO" id="GO:0046982">
    <property type="term" value="F:protein heterodimerization activity"/>
    <property type="evidence" value="ECO:0007669"/>
    <property type="project" value="InterPro"/>
</dbReference>
<feature type="compositionally biased region" description="Low complexity" evidence="1">
    <location>
        <begin position="73"/>
        <end position="84"/>
    </location>
</feature>
<protein>
    <submittedName>
        <fullName evidence="2">Uncharacterized protein</fullName>
    </submittedName>
</protein>
<evidence type="ECO:0000256" key="1">
    <source>
        <dbReference type="SAM" id="MobiDB-lite"/>
    </source>
</evidence>
<organism evidence="2">
    <name type="scientific">Arundo donax</name>
    <name type="common">Giant reed</name>
    <name type="synonym">Donax arundinaceus</name>
    <dbReference type="NCBI Taxonomy" id="35708"/>
    <lineage>
        <taxon>Eukaryota</taxon>
        <taxon>Viridiplantae</taxon>
        <taxon>Streptophyta</taxon>
        <taxon>Embryophyta</taxon>
        <taxon>Tracheophyta</taxon>
        <taxon>Spermatophyta</taxon>
        <taxon>Magnoliopsida</taxon>
        <taxon>Liliopsida</taxon>
        <taxon>Poales</taxon>
        <taxon>Poaceae</taxon>
        <taxon>PACMAD clade</taxon>
        <taxon>Arundinoideae</taxon>
        <taxon>Arundineae</taxon>
        <taxon>Arundo</taxon>
    </lineage>
</organism>
<reference evidence="2" key="1">
    <citation type="submission" date="2014-09" db="EMBL/GenBank/DDBJ databases">
        <authorList>
            <person name="Magalhaes I.L.F."/>
            <person name="Oliveira U."/>
            <person name="Santos F.R."/>
            <person name="Vidigal T.H.D.A."/>
            <person name="Brescovit A.D."/>
            <person name="Santos A.J."/>
        </authorList>
    </citation>
    <scope>NUCLEOTIDE SEQUENCE</scope>
    <source>
        <tissue evidence="2">Shoot tissue taken approximately 20 cm above the soil surface</tissue>
    </source>
</reference>
<dbReference type="EMBL" id="GBRH01218225">
    <property type="protein sequence ID" value="JAD79670.1"/>
    <property type="molecule type" value="Transcribed_RNA"/>
</dbReference>
<feature type="compositionally biased region" description="Basic and acidic residues" evidence="1">
    <location>
        <begin position="1"/>
        <end position="11"/>
    </location>
</feature>
<dbReference type="InterPro" id="IPR009072">
    <property type="entry name" value="Histone-fold"/>
</dbReference>
<sequence length="266" mass="29213">MAVKGKGERVASDPPCTVKASGSGPGCKRRGPDRDAEPSSSSTAAKRRRRAGVLQSDDAAACVSDAEEEGKMSSPRRTSTTGSARTREGVAAAGAVGLQEWRRRQLNQSRTHTISLNEMMNLDKTAKLLIPFADFLHLVKEITERQSRKVSRWTPKGLLFLHEASDDYLLEVFKGVNELATGVMAQPNLLYGDDTKLTPEQEAAARGLSRACTFGIPAYICTMKKSNVIKRQLAFSRDFSKRYILPRLGYDGCETKIFCGLQPGWQ</sequence>
<reference evidence="2" key="2">
    <citation type="journal article" date="2015" name="Data Brief">
        <title>Shoot transcriptome of the giant reed, Arundo donax.</title>
        <authorList>
            <person name="Barrero R.A."/>
            <person name="Guerrero F.D."/>
            <person name="Moolhuijzen P."/>
            <person name="Goolsby J.A."/>
            <person name="Tidwell J."/>
            <person name="Bellgard S.E."/>
            <person name="Bellgard M.I."/>
        </authorList>
    </citation>
    <scope>NUCLEOTIDE SEQUENCE</scope>
    <source>
        <tissue evidence="2">Shoot tissue taken approximately 20 cm above the soil surface</tissue>
    </source>
</reference>
<dbReference type="Gene3D" id="1.10.20.10">
    <property type="entry name" value="Histone, subunit A"/>
    <property type="match status" value="1"/>
</dbReference>
<dbReference type="SUPFAM" id="SSF47113">
    <property type="entry name" value="Histone-fold"/>
    <property type="match status" value="1"/>
</dbReference>
<name>A0A0A9D206_ARUDO</name>
<proteinExistence type="predicted"/>